<evidence type="ECO:0000259" key="1">
    <source>
        <dbReference type="PROSITE" id="PS50930"/>
    </source>
</evidence>
<evidence type="ECO:0000313" key="2">
    <source>
        <dbReference type="EMBL" id="MEA5401976.1"/>
    </source>
</evidence>
<dbReference type="InterPro" id="IPR007492">
    <property type="entry name" value="LytTR_DNA-bd_dom"/>
</dbReference>
<gene>
    <name evidence="2" type="ORF">VB776_03550</name>
</gene>
<dbReference type="SMART" id="SM00850">
    <property type="entry name" value="LytTR"/>
    <property type="match status" value="1"/>
</dbReference>
<keyword evidence="2" id="KW-0238">DNA-binding</keyword>
<dbReference type="Proteomes" id="UP001303899">
    <property type="component" value="Unassembled WGS sequence"/>
</dbReference>
<keyword evidence="3" id="KW-1185">Reference proteome</keyword>
<evidence type="ECO:0000313" key="3">
    <source>
        <dbReference type="Proteomes" id="UP001303899"/>
    </source>
</evidence>
<sequence>MSSLIVRSNFELIVDSKKSLSLIIEQIIMLEAESNYTLIHTKDGNSCLYARCINAFDEELEKYGFLRVHKSYIINPKYVLDYVSRERKIILENNLFAPIARRKRSMIRVSSIRKIVGKYPRININL</sequence>
<protein>
    <submittedName>
        <fullName evidence="2">LytTR family DNA-binding domain-containing protein</fullName>
    </submittedName>
</protein>
<reference evidence="2 3" key="1">
    <citation type="submission" date="2023-12" db="EMBL/GenBank/DDBJ databases">
        <title>Novel species of the genus Arcicella isolated from rivers.</title>
        <authorList>
            <person name="Lu H."/>
        </authorList>
    </citation>
    <scope>NUCLEOTIDE SEQUENCE [LARGE SCALE GENOMIC DNA]</scope>
    <source>
        <strain evidence="2 3">DC2W</strain>
    </source>
</reference>
<dbReference type="Gene3D" id="2.40.50.1020">
    <property type="entry name" value="LytTr DNA-binding domain"/>
    <property type="match status" value="1"/>
</dbReference>
<feature type="domain" description="HTH LytTR-type" evidence="1">
    <location>
        <begin position="24"/>
        <end position="113"/>
    </location>
</feature>
<comment type="caution">
    <text evidence="2">The sequence shown here is derived from an EMBL/GenBank/DDBJ whole genome shotgun (WGS) entry which is preliminary data.</text>
</comment>
<dbReference type="EMBL" id="JAYGIL010000003">
    <property type="protein sequence ID" value="MEA5401976.1"/>
    <property type="molecule type" value="Genomic_DNA"/>
</dbReference>
<dbReference type="GO" id="GO:0003677">
    <property type="term" value="F:DNA binding"/>
    <property type="evidence" value="ECO:0007669"/>
    <property type="project" value="UniProtKB-KW"/>
</dbReference>
<dbReference type="PROSITE" id="PS50930">
    <property type="entry name" value="HTH_LYTTR"/>
    <property type="match status" value="1"/>
</dbReference>
<proteinExistence type="predicted"/>
<organism evidence="2 3">
    <name type="scientific">Arcicella gelida</name>
    <dbReference type="NCBI Taxonomy" id="2984195"/>
    <lineage>
        <taxon>Bacteria</taxon>
        <taxon>Pseudomonadati</taxon>
        <taxon>Bacteroidota</taxon>
        <taxon>Cytophagia</taxon>
        <taxon>Cytophagales</taxon>
        <taxon>Flectobacillaceae</taxon>
        <taxon>Arcicella</taxon>
    </lineage>
</organism>
<dbReference type="RefSeq" id="WP_323326090.1">
    <property type="nucleotide sequence ID" value="NZ_JAYGIL010000003.1"/>
</dbReference>
<accession>A0ABU5S0J8</accession>
<dbReference type="Pfam" id="PF04397">
    <property type="entry name" value="LytTR"/>
    <property type="match status" value="1"/>
</dbReference>
<name>A0ABU5S0J8_9BACT</name>